<dbReference type="AlphaFoldDB" id="A0A432CXZ1"/>
<accession>A0A432CXZ1</accession>
<gene>
    <name evidence="1" type="ORF">EJ063_08275</name>
</gene>
<dbReference type="Proteomes" id="UP000268973">
    <property type="component" value="Unassembled WGS sequence"/>
</dbReference>
<evidence type="ECO:0008006" key="3">
    <source>
        <dbReference type="Google" id="ProtNLM"/>
    </source>
</evidence>
<protein>
    <recommendedName>
        <fullName evidence="3">Transporter substrate-binding domain-containing protein</fullName>
    </recommendedName>
</protein>
<evidence type="ECO:0000313" key="1">
    <source>
        <dbReference type="EMBL" id="RTZ16779.1"/>
    </source>
</evidence>
<dbReference type="EMBL" id="RXZH01000002">
    <property type="protein sequence ID" value="RTZ16779.1"/>
    <property type="molecule type" value="Genomic_DNA"/>
</dbReference>
<organism evidence="1 2">
    <name type="scientific">Vibrio aquaticus</name>
    <dbReference type="NCBI Taxonomy" id="2496559"/>
    <lineage>
        <taxon>Bacteria</taxon>
        <taxon>Pseudomonadati</taxon>
        <taxon>Pseudomonadota</taxon>
        <taxon>Gammaproteobacteria</taxon>
        <taxon>Vibrionales</taxon>
        <taxon>Vibrionaceae</taxon>
        <taxon>Vibrio</taxon>
    </lineage>
</organism>
<sequence>MKLWILMIVVVSLKSVAGESLTLVLPSQVDGGHRFYHELLYESLSRAGHKVTITTPSEHIPQKRVVKMVESNQLSLTWLISSKRRDQLYPSISVPLTNGLIGRRVLLIPPELQTRFDEIRSLEALRESNLVAGLGMNWFDVDVWKNNHLKVYVADGEWRSLYQSLSVDGEVNYFPRGINEASNEADLNSHLVVEKNLLLVYERDFKFYLSSATLPHQQLIEDALQKAKVEGVIDRLIDKYWGESKKRLNEERRVVINLELPES</sequence>
<dbReference type="RefSeq" id="WP_126573801.1">
    <property type="nucleotide sequence ID" value="NZ_RXZH01000002.1"/>
</dbReference>
<evidence type="ECO:0000313" key="2">
    <source>
        <dbReference type="Proteomes" id="UP000268973"/>
    </source>
</evidence>
<name>A0A432CXZ1_9VIBR</name>
<proteinExistence type="predicted"/>
<reference evidence="1 2" key="1">
    <citation type="submission" date="2018-12" db="EMBL/GenBank/DDBJ databases">
        <title>Vibrio sp. isolated from China Sea.</title>
        <authorList>
            <person name="Li Y."/>
        </authorList>
    </citation>
    <scope>NUCLEOTIDE SEQUENCE [LARGE SCALE GENOMIC DNA]</scope>
    <source>
        <strain evidence="1 2">BEI207</strain>
    </source>
</reference>
<comment type="caution">
    <text evidence="1">The sequence shown here is derived from an EMBL/GenBank/DDBJ whole genome shotgun (WGS) entry which is preliminary data.</text>
</comment>
<keyword evidence="2" id="KW-1185">Reference proteome</keyword>
<dbReference type="SUPFAM" id="SSF53850">
    <property type="entry name" value="Periplasmic binding protein-like II"/>
    <property type="match status" value="1"/>
</dbReference>
<dbReference type="OrthoDB" id="547680at2"/>